<dbReference type="PANTHER" id="PTHR47966:SF51">
    <property type="entry name" value="BETA-SITE APP-CLEAVING ENZYME, ISOFORM A-RELATED"/>
    <property type="match status" value="1"/>
</dbReference>
<dbReference type="CDD" id="cd05471">
    <property type="entry name" value="pepsin_like"/>
    <property type="match status" value="1"/>
</dbReference>
<dbReference type="GO" id="GO:0000324">
    <property type="term" value="C:fungal-type vacuole"/>
    <property type="evidence" value="ECO:0007669"/>
    <property type="project" value="TreeGrafter"/>
</dbReference>
<evidence type="ECO:0000313" key="5">
    <source>
        <dbReference type="EMBL" id="RMZ71052.1"/>
    </source>
</evidence>
<organism evidence="5 6">
    <name type="scientific">Pyrenophora seminiperda CCB06</name>
    <dbReference type="NCBI Taxonomy" id="1302712"/>
    <lineage>
        <taxon>Eukaryota</taxon>
        <taxon>Fungi</taxon>
        <taxon>Dikarya</taxon>
        <taxon>Ascomycota</taxon>
        <taxon>Pezizomycotina</taxon>
        <taxon>Dothideomycetes</taxon>
        <taxon>Pleosporomycetidae</taxon>
        <taxon>Pleosporales</taxon>
        <taxon>Pleosporineae</taxon>
        <taxon>Pleosporaceae</taxon>
        <taxon>Pyrenophora</taxon>
    </lineage>
</organism>
<name>A0A3M7M9B7_9PLEO</name>
<dbReference type="GO" id="GO:0006508">
    <property type="term" value="P:proteolysis"/>
    <property type="evidence" value="ECO:0007669"/>
    <property type="project" value="UniProtKB-KW"/>
</dbReference>
<dbReference type="EMBL" id="KE747826">
    <property type="protein sequence ID" value="RMZ71052.1"/>
    <property type="molecule type" value="Genomic_DNA"/>
</dbReference>
<protein>
    <submittedName>
        <fullName evidence="5">Acid protease</fullName>
    </submittedName>
</protein>
<proteinExistence type="inferred from homology"/>
<keyword evidence="5" id="KW-0645">Protease</keyword>
<sequence length="605" mass="65220">MPLAARGADAPDTPKPYVVPPSALFDGPDGSWSTFKISVGTPGQEFRVLPSTKSGVTFVIAPEGCLTGVDPSNCPQLRGVDVFRSSQNTGFQVDNSTTWSAIGQYDVDLEEALNYTGRGLYGLDTVSLGAPADTSSSPTLANQVVAAVADPDYYLGILALGQAKSSFNTGSKPIDSFLATLRESAKIPSFAYAYTAGAKYRLKSVFGNLVLGGYDSTRFRPNANSFSFTFSQDPSRLLTVGVDSIMATNTLKGTFSLTSGAHFSVIDSTVPHLWLPKDVCAEFEAAFGLTYDPKTDMYLVNDTMHQQLVSKNPTLTIKLVNSLQDTTTNYTNIELPYAAFDLQASYPYYPNATNYFPIRRAANESQYVLGRTLLQEAYLIVDYERANFTVAQAVFPDPMPSANIITITPASESSTTQPSSGLGTGEIVGLVVGIVLALVLAILALLFFFRKRRSKQRQQPYELAGKNVSEADSRSHLPVLSSPLKATRPQELNGTPLNELAAPVNQEHAGHGYPQDYKAAINVADEPQELHGESMTPITPRWREVHLPHSPTLYEIDRESGASGRVSIVPSDDGYAIGDLGGQFGVSPLTLRSPDPSHSKLNALS</sequence>
<evidence type="ECO:0000256" key="2">
    <source>
        <dbReference type="SAM" id="MobiDB-lite"/>
    </source>
</evidence>
<feature type="region of interest" description="Disordered" evidence="2">
    <location>
        <begin position="459"/>
        <end position="496"/>
    </location>
</feature>
<reference evidence="5 6" key="1">
    <citation type="journal article" date="2014" name="PLoS ONE">
        <title>De novo Genome Assembly of the Fungal Plant Pathogen Pyrenophora semeniperda.</title>
        <authorList>
            <person name="Soliai M.M."/>
            <person name="Meyer S.E."/>
            <person name="Udall J.A."/>
            <person name="Elzinga D.E."/>
            <person name="Hermansen R.A."/>
            <person name="Bodily P.M."/>
            <person name="Hart A.A."/>
            <person name="Coleman C.E."/>
        </authorList>
    </citation>
    <scope>NUCLEOTIDE SEQUENCE [LARGE SCALE GENOMIC DNA]</scope>
    <source>
        <strain evidence="5 6">CCB06</strain>
        <tissue evidence="5">Mycelium</tissue>
    </source>
</reference>
<gene>
    <name evidence="5" type="ORF">GMOD_00005549</name>
</gene>
<keyword evidence="5" id="KW-0378">Hydrolase</keyword>
<evidence type="ECO:0000313" key="6">
    <source>
        <dbReference type="Proteomes" id="UP000265663"/>
    </source>
</evidence>
<dbReference type="GO" id="GO:0004190">
    <property type="term" value="F:aspartic-type endopeptidase activity"/>
    <property type="evidence" value="ECO:0007669"/>
    <property type="project" value="InterPro"/>
</dbReference>
<keyword evidence="3" id="KW-0812">Transmembrane</keyword>
<dbReference type="PRINTS" id="PR00792">
    <property type="entry name" value="PEPSIN"/>
</dbReference>
<dbReference type="PROSITE" id="PS51767">
    <property type="entry name" value="PEPTIDASE_A1"/>
    <property type="match status" value="1"/>
</dbReference>
<dbReference type="Proteomes" id="UP000265663">
    <property type="component" value="Unassembled WGS sequence"/>
</dbReference>
<feature type="transmembrane region" description="Helical" evidence="3">
    <location>
        <begin position="427"/>
        <end position="449"/>
    </location>
</feature>
<accession>A0A3M7M9B7</accession>
<comment type="similarity">
    <text evidence="1">Belongs to the peptidase A1 family.</text>
</comment>
<keyword evidence="3" id="KW-1133">Transmembrane helix</keyword>
<dbReference type="InterPro" id="IPR034164">
    <property type="entry name" value="Pepsin-like_dom"/>
</dbReference>
<dbReference type="Pfam" id="PF00026">
    <property type="entry name" value="Asp"/>
    <property type="match status" value="1"/>
</dbReference>
<dbReference type="FunFam" id="2.40.70.10:FF:000199">
    <property type="entry name" value="WGS project CABT00000000 data, contig 2.21"/>
    <property type="match status" value="1"/>
</dbReference>
<evidence type="ECO:0000259" key="4">
    <source>
        <dbReference type="PROSITE" id="PS51767"/>
    </source>
</evidence>
<dbReference type="Gene3D" id="2.40.70.10">
    <property type="entry name" value="Acid Proteases"/>
    <property type="match status" value="2"/>
</dbReference>
<dbReference type="AlphaFoldDB" id="A0A3M7M9B7"/>
<evidence type="ECO:0000256" key="3">
    <source>
        <dbReference type="SAM" id="Phobius"/>
    </source>
</evidence>
<dbReference type="SUPFAM" id="SSF50630">
    <property type="entry name" value="Acid proteases"/>
    <property type="match status" value="1"/>
</dbReference>
<dbReference type="OrthoDB" id="4074350at2759"/>
<keyword evidence="3" id="KW-0472">Membrane</keyword>
<dbReference type="InterPro" id="IPR033121">
    <property type="entry name" value="PEPTIDASE_A1"/>
</dbReference>
<dbReference type="InterPro" id="IPR001461">
    <property type="entry name" value="Aspartic_peptidase_A1"/>
</dbReference>
<feature type="domain" description="Peptidase A1" evidence="4">
    <location>
        <begin position="33"/>
        <end position="391"/>
    </location>
</feature>
<keyword evidence="6" id="KW-1185">Reference proteome</keyword>
<dbReference type="PANTHER" id="PTHR47966">
    <property type="entry name" value="BETA-SITE APP-CLEAVING ENZYME, ISOFORM A-RELATED"/>
    <property type="match status" value="1"/>
</dbReference>
<dbReference type="InterPro" id="IPR021109">
    <property type="entry name" value="Peptidase_aspartic_dom_sf"/>
</dbReference>
<evidence type="ECO:0000256" key="1">
    <source>
        <dbReference type="ARBA" id="ARBA00007447"/>
    </source>
</evidence>